<dbReference type="AlphaFoldDB" id="A0A327NCH7"/>
<organism evidence="2 3">
    <name type="scientific">Spirosoma telluris</name>
    <dbReference type="NCBI Taxonomy" id="2183553"/>
    <lineage>
        <taxon>Bacteria</taxon>
        <taxon>Pseudomonadati</taxon>
        <taxon>Bacteroidota</taxon>
        <taxon>Cytophagia</taxon>
        <taxon>Cytophagales</taxon>
        <taxon>Cytophagaceae</taxon>
        <taxon>Spirosoma</taxon>
    </lineage>
</organism>
<name>A0A327NCH7_9BACT</name>
<sequence>MKTNIKASLAGIVLALTLLCVGCSLKEEIYDTPVPNQVLTKESDVPVVLYGLYGAMADIFAEGGIYLPLTNGTEIVGLGSVDAERTYKYDASSNYVKSLYSRNYKVINNANSLLENLEKISFQNTANAARYRGEVNFLRAFSYFHLVRFFGKVPIVTKSTTSSGDYSAPRSSVDDVYKLVFDGFKLASATCPQANVMSTAERGRVTKGAAQALLAEAYLTYANYLDLAKRSSEAPAYYQLAKTYADSVILSGSYQLVPKYADLFDNTKENDAYKEVIFGIQYTADASAGSLGSNGASFATFFAPANRFKVCGVAPDGLASATYGITPGYMIYTHRATTKALTARSIFGWATP</sequence>
<feature type="domain" description="SusD-like N-terminal" evidence="1">
    <location>
        <begin position="88"/>
        <end position="219"/>
    </location>
</feature>
<reference evidence="2 3" key="1">
    <citation type="submission" date="2018-06" db="EMBL/GenBank/DDBJ databases">
        <title>Spirosoma sp. HMF3257 Genome sequencing and assembly.</title>
        <authorList>
            <person name="Kang H."/>
            <person name="Cha I."/>
            <person name="Kim H."/>
            <person name="Kang J."/>
            <person name="Joh K."/>
        </authorList>
    </citation>
    <scope>NUCLEOTIDE SEQUENCE [LARGE SCALE GENOMIC DNA]</scope>
    <source>
        <strain evidence="2 3">HMF3257</strain>
    </source>
</reference>
<keyword evidence="3" id="KW-1185">Reference proteome</keyword>
<dbReference type="SUPFAM" id="SSF48452">
    <property type="entry name" value="TPR-like"/>
    <property type="match status" value="1"/>
</dbReference>
<evidence type="ECO:0000313" key="3">
    <source>
        <dbReference type="Proteomes" id="UP000249016"/>
    </source>
</evidence>
<gene>
    <name evidence="2" type="ORF">HMF3257_38130</name>
</gene>
<dbReference type="InterPro" id="IPR011990">
    <property type="entry name" value="TPR-like_helical_dom_sf"/>
</dbReference>
<accession>A0A327NCH7</accession>
<comment type="caution">
    <text evidence="2">The sequence shown here is derived from an EMBL/GenBank/DDBJ whole genome shotgun (WGS) entry which is preliminary data.</text>
</comment>
<proteinExistence type="predicted"/>
<dbReference type="Pfam" id="PF14322">
    <property type="entry name" value="SusD-like_3"/>
    <property type="match status" value="1"/>
</dbReference>
<protein>
    <recommendedName>
        <fullName evidence="1">SusD-like N-terminal domain-containing protein</fullName>
    </recommendedName>
</protein>
<dbReference type="Proteomes" id="UP000249016">
    <property type="component" value="Unassembled WGS sequence"/>
</dbReference>
<dbReference type="InterPro" id="IPR033985">
    <property type="entry name" value="SusD-like_N"/>
</dbReference>
<evidence type="ECO:0000259" key="1">
    <source>
        <dbReference type="Pfam" id="PF14322"/>
    </source>
</evidence>
<evidence type="ECO:0000313" key="2">
    <source>
        <dbReference type="EMBL" id="RAI72951.1"/>
    </source>
</evidence>
<dbReference type="Gene3D" id="1.25.40.390">
    <property type="match status" value="1"/>
</dbReference>
<dbReference type="OrthoDB" id="9792139at2"/>
<dbReference type="EMBL" id="QLII01000003">
    <property type="protein sequence ID" value="RAI72951.1"/>
    <property type="molecule type" value="Genomic_DNA"/>
</dbReference>